<evidence type="ECO:0000313" key="2">
    <source>
        <dbReference type="EMBL" id="PFX12133.1"/>
    </source>
</evidence>
<protein>
    <submittedName>
        <fullName evidence="2">Uncharacterized protein YbeQ</fullName>
    </submittedName>
</protein>
<dbReference type="OrthoDB" id="2384430at2759"/>
<dbReference type="InterPro" id="IPR006597">
    <property type="entry name" value="Sel1-like"/>
</dbReference>
<dbReference type="Pfam" id="PF08238">
    <property type="entry name" value="Sel1"/>
    <property type="match status" value="7"/>
</dbReference>
<keyword evidence="3" id="KW-1185">Reference proteome</keyword>
<dbReference type="SMART" id="SM00671">
    <property type="entry name" value="SEL1"/>
    <property type="match status" value="8"/>
</dbReference>
<sequence length="2285" mass="253646">MITDQKVIERTDQDVILSDETFHNKSLTIDNLRVKEAYFFAANVQLLNGGIAQHFLGMTLHGMLQSIYLKGGDKPFSICDMDIRSNIEQLFLDNVLISNSLKYEQIKELSLKDIYSQTPLSLKNITECKDLRLKTTAIDNEISVDSISISSLLSPRGKFYIAAKSYIEFHVDKDSHLKAVDLVLDMSDGTGLDKKVLFPNKPFYFETVHIINANKVSILAGGACRDLFLQNCSEVQAENIEAANITYSYKSNVIKQGLLLFSGKVYNNLLISGNNKAIFYDLDVNTLEAIGACRVSFNGKTNCKMLQLNLDVDAYNPPDELFDDSLSLRIDNKSTSPVNIETILAKISTLHIMGKAILGDVLIQPISKIPNLFWVDSKNFDGLSIKRLVMLSDCKLCVSPDGTIRLIQTKNQLTSGNLYASINSAQIEKCAYVSVGGSIIFQGSLKIEHGDGGLASKYGDIFINGKMVAQNKLALIAEKGMVHIQNAILEANQLTIYSKKDTSFDNTVINAAEFVVTSLDGFINFKNVRFRANNMVIVAEDDIGISDSTFKTNKLYMQSNSSTSIDSSNIVAHDMFTASVRQFLLANSNIDISHYKFALFGHQFDEEHLQGGFRVAKDFQIVGVFGNGNSQHYADIKWHRVDFNKDIVPSEGRAYIDAQNGYIIGSPAEILKQQHRVHELGKFADDVFLGKSNLQEILDFKKSTSVASRISNLNVYDDFKSKELYYTHNQGDIVLDKSITKYEKLQVTASNGKILINSPNLQEIYQGSGGGIKGKQSALDARTIIGGDNVYLIADEVISEAGKFNVSGELKIITKNGVHFLPVSVHQSLMYHKGSKTFISEHEIRLVVSEINAGYLDIKAGGALNAVSALIDATGVNLDVRELNLLSEREIFEKRIVFEGKEKWLGGNQSSEDVFKDGYVIPTLIKTDKLNAKVDGATTIEAAQILVKEESTIHTKGDVNILAKYDIHVHDHKSSKSYVFNFDKGKLKVAGTKTVKEHFYGEAPVPTMYYNQGNFYGYSEGKIHLLGSKIIGDDIYLFAQKGIKLEAAPFSQEKIVTISEDCVRVGFSTGGGKHSIDAEFISQEEKTRFKNTFYDESELIARNNLVLETPDIVEIISSKMQFNKAKVKARGLHIHTHSNKTEFETTKTTLSTGLHFGIQENISSTAKTVGYVLNKTGVHWLDIVDRALNGYEAIEGGDIDFVIEEDAIIEGIKCDLDNFSLKAKNAFISTSSDTNNQETYSSNIDITVPIAGSVGGNVSTGFKKNQSESISYHDDNVVNIKGKLELNLTGDGVIRGVQFIANEVDINAKNLLVESLQDVLKARMQGMNMCFGTSNQKTSSFGVKADLGKQDKAWSNAIGSIIGRNVVNVTVQQTLEVVGGLIANAETNEDGSLTDKGEANVKAGKLIAKKLYDYDDGYSYGLGVSLSKTVDPKTGNIKYGTKVPVKYSFNEKSRDILPTIGKGNLDVDSILGGSINRDITGHTGETYSEKASLDGKLPVSDVWEVIKPKTGVNSGDTDEKVKYQDKKRKTIDVSPDSVFLKKLLSTFEQDQDSEVARMLKGMKKNEEEPKTVPIYNVSSATPIVVKPKITVGYVFNELFGIQSTQANPAIAIGAGELLMYGSGMLLGAIAGNKAVEDYQNYQLFSNYSRDYTPYSPEGSYLPALTGNPMISGLNTGLFDNPVDQMKFDGIIQEVDANLDRPTITDFATHHKPRSILFTPDSRDSLAELSRLPGFSPSMVDTWQESFPDDRSTLNDFGKLGGFTPDTWKILQEAFPDKSQEIEDFDMSILERKIELDYDKLSKEHFDDDVRYIHGKKYEGAKIRDINPDVAERMSGLIITDKSGKIRGVHNTQDHHIIHQATGGAKELFDDLGLNIHGPENRITLPSDIKLSEHEITNMTQHVGRHDGDVLKEIKQKIDKIKTPLQEGLISKEQAKSELLELIQTHRYDLETAFIMYLNKDRVELTYYKYISSNGDLDASYKLALIYLNDKTNTQNSKGFTLLHKAAEQGHLDAQYSLGVLYSMGKEVHKDYGLAFQWLKRAADKGSANAQNDLGLLFQDGLGVKRDIQEALMLFEKSAKQGCSAAFQNIGKIYLEGIGVPKNLDKAIQYFQIGASYNRVSCIQGLGTAYYLKKDFAMSHRYFKEAAVLEHHYAMYWLGNLYRKGQGVKQDFNEAIKWYKKAAEYNNAFAQFALGQAYLTGQGVKQDYNTALSYFKRAAEMHNVCALNSISQMYETGAGVVKDTQEAERWYSEAVKAGYEKVYTPQICDGDILDVIEIYSKNNEKN</sequence>
<evidence type="ECO:0000313" key="3">
    <source>
        <dbReference type="Proteomes" id="UP000225706"/>
    </source>
</evidence>
<dbReference type="InterPro" id="IPR050767">
    <property type="entry name" value="Sel1_AlgK"/>
</dbReference>
<organism evidence="2 3">
    <name type="scientific">Stylophora pistillata</name>
    <name type="common">Smooth cauliflower coral</name>
    <dbReference type="NCBI Taxonomy" id="50429"/>
    <lineage>
        <taxon>Eukaryota</taxon>
        <taxon>Metazoa</taxon>
        <taxon>Cnidaria</taxon>
        <taxon>Anthozoa</taxon>
        <taxon>Hexacorallia</taxon>
        <taxon>Scleractinia</taxon>
        <taxon>Astrocoeniina</taxon>
        <taxon>Pocilloporidae</taxon>
        <taxon>Stylophora</taxon>
    </lineage>
</organism>
<name>A0A2B4R5P2_STYPI</name>
<dbReference type="InterPro" id="IPR011990">
    <property type="entry name" value="TPR-like_helical_dom_sf"/>
</dbReference>
<dbReference type="GO" id="GO:0003824">
    <property type="term" value="F:catalytic activity"/>
    <property type="evidence" value="ECO:0007669"/>
    <property type="project" value="UniProtKB-ARBA"/>
</dbReference>
<dbReference type="PANTHER" id="PTHR11102:SF147">
    <property type="entry name" value="SEL1L ADAPTOR SUBUNIT OF ERAD E3 UBIQUITIN LIGASE"/>
    <property type="match status" value="1"/>
</dbReference>
<dbReference type="Pfam" id="PF14412">
    <property type="entry name" value="AHH"/>
    <property type="match status" value="1"/>
</dbReference>
<dbReference type="Gene3D" id="1.25.40.10">
    <property type="entry name" value="Tetratricopeptide repeat domain"/>
    <property type="match status" value="2"/>
</dbReference>
<dbReference type="SUPFAM" id="SSF81901">
    <property type="entry name" value="HCP-like"/>
    <property type="match status" value="2"/>
</dbReference>
<comment type="caution">
    <text evidence="2">The sequence shown here is derived from an EMBL/GenBank/DDBJ whole genome shotgun (WGS) entry which is preliminary data.</text>
</comment>
<dbReference type="Proteomes" id="UP000225706">
    <property type="component" value="Unassembled WGS sequence"/>
</dbReference>
<gene>
    <name evidence="2" type="primary">ybeQ</name>
    <name evidence="2" type="ORF">AWC38_SpisGene23957</name>
</gene>
<dbReference type="GO" id="GO:0005789">
    <property type="term" value="C:endoplasmic reticulum membrane"/>
    <property type="evidence" value="ECO:0007669"/>
    <property type="project" value="TreeGrafter"/>
</dbReference>
<dbReference type="PANTHER" id="PTHR11102">
    <property type="entry name" value="SEL-1-LIKE PROTEIN"/>
    <property type="match status" value="1"/>
</dbReference>
<accession>A0A2B4R5P2</accession>
<dbReference type="InterPro" id="IPR025157">
    <property type="entry name" value="Hemagglutinin_rpt"/>
</dbReference>
<dbReference type="GO" id="GO:0036503">
    <property type="term" value="P:ERAD pathway"/>
    <property type="evidence" value="ECO:0007669"/>
    <property type="project" value="TreeGrafter"/>
</dbReference>
<evidence type="ECO:0000256" key="1">
    <source>
        <dbReference type="ARBA" id="ARBA00038101"/>
    </source>
</evidence>
<comment type="similarity">
    <text evidence="1">Belongs to the sel-1 family.</text>
</comment>
<reference evidence="3" key="1">
    <citation type="journal article" date="2017" name="bioRxiv">
        <title>Comparative analysis of the genomes of Stylophora pistillata and Acropora digitifera provides evidence for extensive differences between species of corals.</title>
        <authorList>
            <person name="Voolstra C.R."/>
            <person name="Li Y."/>
            <person name="Liew Y.J."/>
            <person name="Baumgarten S."/>
            <person name="Zoccola D."/>
            <person name="Flot J.-F."/>
            <person name="Tambutte S."/>
            <person name="Allemand D."/>
            <person name="Aranda M."/>
        </authorList>
    </citation>
    <scope>NUCLEOTIDE SEQUENCE [LARGE SCALE GENOMIC DNA]</scope>
</reference>
<dbReference type="InterPro" id="IPR032871">
    <property type="entry name" value="AHH_dom_containing"/>
</dbReference>
<proteinExistence type="inferred from homology"/>
<dbReference type="EMBL" id="LSMT01001566">
    <property type="protein sequence ID" value="PFX12133.1"/>
    <property type="molecule type" value="Genomic_DNA"/>
</dbReference>
<dbReference type="STRING" id="50429.A0A2B4R5P2"/>
<dbReference type="Pfam" id="PF13332">
    <property type="entry name" value="Fil_haemagg_2"/>
    <property type="match status" value="2"/>
</dbReference>